<gene>
    <name evidence="1" type="ORF">Amon02_000559300</name>
</gene>
<protein>
    <submittedName>
        <fullName evidence="1">Unnamed protein product</fullName>
    </submittedName>
</protein>
<reference evidence="1" key="1">
    <citation type="submission" date="2023-04" db="EMBL/GenBank/DDBJ databases">
        <title>Ambrosiozyma monospora NBRC 10751.</title>
        <authorList>
            <person name="Ichikawa N."/>
            <person name="Sato H."/>
            <person name="Tonouchi N."/>
        </authorList>
    </citation>
    <scope>NUCLEOTIDE SEQUENCE</scope>
    <source>
        <strain evidence="1">NBRC 10751</strain>
    </source>
</reference>
<accession>A0ACB5T787</accession>
<dbReference type="Proteomes" id="UP001165064">
    <property type="component" value="Unassembled WGS sequence"/>
</dbReference>
<proteinExistence type="predicted"/>
<dbReference type="EMBL" id="BSXS01004159">
    <property type="protein sequence ID" value="GME82556.1"/>
    <property type="molecule type" value="Genomic_DNA"/>
</dbReference>
<evidence type="ECO:0000313" key="1">
    <source>
        <dbReference type="EMBL" id="GME82556.1"/>
    </source>
</evidence>
<comment type="caution">
    <text evidence="1">The sequence shown here is derived from an EMBL/GenBank/DDBJ whole genome shotgun (WGS) entry which is preliminary data.</text>
</comment>
<evidence type="ECO:0000313" key="2">
    <source>
        <dbReference type="Proteomes" id="UP001165064"/>
    </source>
</evidence>
<name>A0ACB5T787_AMBMO</name>
<organism evidence="1 2">
    <name type="scientific">Ambrosiozyma monospora</name>
    <name type="common">Yeast</name>
    <name type="synonym">Endomycopsis monosporus</name>
    <dbReference type="NCBI Taxonomy" id="43982"/>
    <lineage>
        <taxon>Eukaryota</taxon>
        <taxon>Fungi</taxon>
        <taxon>Dikarya</taxon>
        <taxon>Ascomycota</taxon>
        <taxon>Saccharomycotina</taxon>
        <taxon>Pichiomycetes</taxon>
        <taxon>Pichiales</taxon>
        <taxon>Pichiaceae</taxon>
        <taxon>Ambrosiozyma</taxon>
    </lineage>
</organism>
<keyword evidence="2" id="KW-1185">Reference proteome</keyword>
<sequence length="329" mass="37073">MSLGTLYGSGKTRTILPVGLVKALDLDVKLESTDSPAYKAAFPLGKVPAFVGPKGFKLHEVIAVSIYLVSLKDEKSPLLGKNAKEYAQVLKWLSFGTADFLTNGTNAFAGLLGAVPYNKRVVDDAQAAFNAHVEKVIEPRLKEFTYLVGERLTLADLFVASTLYRPFTTFAGKEWRAKHPYITRWFHTVTATPYLSYFFDSVKLADKPIDPPKPQKKEKKAKGPKPDQAPKKAAKAEKKEEAAPAEPKKPKHPLELLGRSKIPIDEWKRKYSNEDTRKVALPYFWNEFYNDEEWSLWKVAYKYNDELTLTFMSNNLVGGFFARLQASTK</sequence>